<dbReference type="InterPro" id="IPR055164">
    <property type="entry name" value="EDR1/CTR1/ARMC3-like_pept-like"/>
</dbReference>
<accession>A0A1D6H9M4</accession>
<evidence type="ECO:0000313" key="3">
    <source>
        <dbReference type="EMBL" id="AQK71419.1"/>
    </source>
</evidence>
<dbReference type="InterPro" id="IPR052441">
    <property type="entry name" value="Armadillo-Ser/Thr_Kinase"/>
</dbReference>
<dbReference type="EMBL" id="CM000781">
    <property type="protein sequence ID" value="AQK71419.1"/>
    <property type="molecule type" value="Genomic_DNA"/>
</dbReference>
<feature type="domain" description="EDR1/CTR1/ARMC3-like peptidase-like" evidence="2">
    <location>
        <begin position="8"/>
        <end position="176"/>
    </location>
</feature>
<dbReference type="GO" id="GO:0016301">
    <property type="term" value="F:kinase activity"/>
    <property type="evidence" value="ECO:0007669"/>
    <property type="project" value="UniProtKB-KW"/>
</dbReference>
<organism evidence="3">
    <name type="scientific">Zea mays</name>
    <name type="common">Maize</name>
    <dbReference type="NCBI Taxonomy" id="4577"/>
    <lineage>
        <taxon>Eukaryota</taxon>
        <taxon>Viridiplantae</taxon>
        <taxon>Streptophyta</taxon>
        <taxon>Embryophyta</taxon>
        <taxon>Tracheophyta</taxon>
        <taxon>Spermatophyta</taxon>
        <taxon>Magnoliopsida</taxon>
        <taxon>Liliopsida</taxon>
        <taxon>Poales</taxon>
        <taxon>Poaceae</taxon>
        <taxon>PACMAD clade</taxon>
        <taxon>Panicoideae</taxon>
        <taxon>Andropogonodae</taxon>
        <taxon>Andropogoneae</taxon>
        <taxon>Tripsacinae</taxon>
        <taxon>Zea</taxon>
    </lineage>
</organism>
<dbReference type="Pfam" id="PF14381">
    <property type="entry name" value="EDR1_CTR1_ARMC3_pept"/>
    <property type="match status" value="1"/>
</dbReference>
<keyword evidence="3" id="KW-0418">Kinase</keyword>
<evidence type="ECO:0000256" key="1">
    <source>
        <dbReference type="ARBA" id="ARBA00022737"/>
    </source>
</evidence>
<sequence length="177" mass="19085">MDPFIWTLCNDLHDGGRVPTIESLKAVNPTDSAIEVVIVDKVADYDLRQLISMAIDVSLNRTDSKEIATRLAAVVSTKMGGSVAATEEHELGPRWRDSVGFLKISSGSVVLPIGKLSVGFCCHRALLFKTLADSINLPCRIVKGCKYCKAGAATSCLVRFGHDRLLVLDAVVKMGVL</sequence>
<gene>
    <name evidence="3" type="ORF">ZEAMMB73_Zm00001d016675</name>
</gene>
<reference evidence="3" key="1">
    <citation type="submission" date="2015-12" db="EMBL/GenBank/DDBJ databases">
        <title>Update maize B73 reference genome by single molecule sequencing technologies.</title>
        <authorList>
            <consortium name="Maize Genome Sequencing Project"/>
            <person name="Ware D."/>
        </authorList>
    </citation>
    <scope>NUCLEOTIDE SEQUENCE</scope>
    <source>
        <tissue evidence="3">Seedling</tissue>
    </source>
</reference>
<keyword evidence="1" id="KW-0677">Repeat</keyword>
<dbReference type="AlphaFoldDB" id="A0A1D6H9M4"/>
<name>A0A1D6H9M4_MAIZE</name>
<proteinExistence type="predicted"/>
<dbReference type="PANTHER" id="PTHR46618">
    <property type="entry name" value="ARMADILLO REPEAT-CONTAINING PROTEIN 3"/>
    <property type="match status" value="1"/>
</dbReference>
<keyword evidence="3" id="KW-0808">Transferase</keyword>
<dbReference type="PANTHER" id="PTHR46618:SF1">
    <property type="entry name" value="ARMADILLO REPEAT-CONTAINING PROTEIN 3"/>
    <property type="match status" value="1"/>
</dbReference>
<evidence type="ECO:0000259" key="2">
    <source>
        <dbReference type="Pfam" id="PF14381"/>
    </source>
</evidence>
<protein>
    <submittedName>
        <fullName evidence="3">Serine/threonine-protein kinase CTR1</fullName>
    </submittedName>
</protein>